<dbReference type="AlphaFoldDB" id="A0A1I7T1S4"/>
<evidence type="ECO:0000313" key="1">
    <source>
        <dbReference type="Proteomes" id="UP000095282"/>
    </source>
</evidence>
<evidence type="ECO:0000313" key="2">
    <source>
        <dbReference type="WBParaSite" id="Csp11.Scaffold466.g1592.t1"/>
    </source>
</evidence>
<name>A0A1I7T1S4_9PELO</name>
<sequence length="92" mass="10709">MAGVKHREPPKGIIMSMIEHWVRTTFLPTQKVAKGKKKGHQFLDKRRIFRFCELGQTDRIVWIKRGKEGEIKEKKGAVDVNDALKALKQCHR</sequence>
<proteinExistence type="predicted"/>
<dbReference type="WBParaSite" id="Csp11.Scaffold466.g1592.t1">
    <property type="protein sequence ID" value="Csp11.Scaffold466.g1592.t1"/>
    <property type="gene ID" value="Csp11.Scaffold466.g1592"/>
</dbReference>
<accession>A0A1I7T1S4</accession>
<keyword evidence="1" id="KW-1185">Reference proteome</keyword>
<dbReference type="Proteomes" id="UP000095282">
    <property type="component" value="Unplaced"/>
</dbReference>
<reference evidence="2" key="1">
    <citation type="submission" date="2016-11" db="UniProtKB">
        <authorList>
            <consortium name="WormBaseParasite"/>
        </authorList>
    </citation>
    <scope>IDENTIFICATION</scope>
</reference>
<organism evidence="1 2">
    <name type="scientific">Caenorhabditis tropicalis</name>
    <dbReference type="NCBI Taxonomy" id="1561998"/>
    <lineage>
        <taxon>Eukaryota</taxon>
        <taxon>Metazoa</taxon>
        <taxon>Ecdysozoa</taxon>
        <taxon>Nematoda</taxon>
        <taxon>Chromadorea</taxon>
        <taxon>Rhabditida</taxon>
        <taxon>Rhabditina</taxon>
        <taxon>Rhabditomorpha</taxon>
        <taxon>Rhabditoidea</taxon>
        <taxon>Rhabditidae</taxon>
        <taxon>Peloderinae</taxon>
        <taxon>Caenorhabditis</taxon>
    </lineage>
</organism>
<protein>
    <submittedName>
        <fullName evidence="2">Histone-lysine N-methyltransferase SETMAR</fullName>
    </submittedName>
</protein>